<proteinExistence type="predicted"/>
<dbReference type="Gene3D" id="3.40.30.10">
    <property type="entry name" value="Glutaredoxin"/>
    <property type="match status" value="1"/>
</dbReference>
<evidence type="ECO:0000313" key="2">
    <source>
        <dbReference type="EMBL" id="CAE0702507.1"/>
    </source>
</evidence>
<dbReference type="AlphaFoldDB" id="A0A7S4EBZ0"/>
<evidence type="ECO:0008006" key="5">
    <source>
        <dbReference type="Google" id="ProtNLM"/>
    </source>
</evidence>
<feature type="region of interest" description="Disordered" evidence="1">
    <location>
        <begin position="254"/>
        <end position="286"/>
    </location>
</feature>
<keyword evidence="4" id="KW-1185">Reference proteome</keyword>
<protein>
    <recommendedName>
        <fullName evidence="5">DSBA-like thioredoxin domain-containing protein</fullName>
    </recommendedName>
</protein>
<sequence length="286" mass="31242">MSEFDYDAFTQQLKVKLAEDKTPKPSRTLHLEFCGDPFDPLTAVNIRHIRAAVRAYAAERAASNEPLLKVETHRVSSFLIPGYCSMPDDWTETHASYIARPGARDDESDVLERAHKVGLLREGWTKDALAKRTHGNATKAHRLIAFVGALRGAAAAEKCVDALQTAHFADGKAPSDPALLDAAAVAGGTSKFVVRRFLQTRELEKEVAQMADAVDRSIARDRLPALIVDGELAVEGPHFDRDAVLAALRACPEPTGARAFPPPRRDTSKRREHEPLDVSVPPGVTN</sequence>
<organism evidence="2">
    <name type="scientific">Pelagomonas calceolata</name>
    <dbReference type="NCBI Taxonomy" id="35677"/>
    <lineage>
        <taxon>Eukaryota</taxon>
        <taxon>Sar</taxon>
        <taxon>Stramenopiles</taxon>
        <taxon>Ochrophyta</taxon>
        <taxon>Pelagophyceae</taxon>
        <taxon>Pelagomonadales</taxon>
        <taxon>Pelagomonadaceae</taxon>
        <taxon>Pelagomonas</taxon>
    </lineage>
</organism>
<evidence type="ECO:0000313" key="4">
    <source>
        <dbReference type="Proteomes" id="UP000789595"/>
    </source>
</evidence>
<accession>A0A7S4EBZ0</accession>
<feature type="compositionally biased region" description="Basic and acidic residues" evidence="1">
    <location>
        <begin position="263"/>
        <end position="276"/>
    </location>
</feature>
<dbReference type="SUPFAM" id="SSF52833">
    <property type="entry name" value="Thioredoxin-like"/>
    <property type="match status" value="1"/>
</dbReference>
<evidence type="ECO:0000256" key="1">
    <source>
        <dbReference type="SAM" id="MobiDB-lite"/>
    </source>
</evidence>
<dbReference type="EMBL" id="CAKKNE010000005">
    <property type="protein sequence ID" value="CAH0376743.1"/>
    <property type="molecule type" value="Genomic_DNA"/>
</dbReference>
<dbReference type="InterPro" id="IPR036249">
    <property type="entry name" value="Thioredoxin-like_sf"/>
</dbReference>
<reference evidence="2" key="1">
    <citation type="submission" date="2021-01" db="EMBL/GenBank/DDBJ databases">
        <authorList>
            <person name="Corre E."/>
            <person name="Pelletier E."/>
            <person name="Niang G."/>
            <person name="Scheremetjew M."/>
            <person name="Finn R."/>
            <person name="Kale V."/>
            <person name="Holt S."/>
            <person name="Cochrane G."/>
            <person name="Meng A."/>
            <person name="Brown T."/>
            <person name="Cohen L."/>
        </authorList>
    </citation>
    <scope>NUCLEOTIDE SEQUENCE</scope>
    <source>
        <strain evidence="2">CCMP1756</strain>
    </source>
</reference>
<evidence type="ECO:0000313" key="3">
    <source>
        <dbReference type="EMBL" id="CAH0376743.1"/>
    </source>
</evidence>
<dbReference type="EMBL" id="HBIW01020839">
    <property type="protein sequence ID" value="CAE0702507.1"/>
    <property type="molecule type" value="Transcribed_RNA"/>
</dbReference>
<gene>
    <name evidence="2" type="ORF">PCAL00307_LOCUS17952</name>
    <name evidence="3" type="ORF">PECAL_5P13460</name>
</gene>
<dbReference type="Proteomes" id="UP000789595">
    <property type="component" value="Unassembled WGS sequence"/>
</dbReference>
<reference evidence="3" key="2">
    <citation type="submission" date="2021-11" db="EMBL/GenBank/DDBJ databases">
        <authorList>
            <consortium name="Genoscope - CEA"/>
            <person name="William W."/>
        </authorList>
    </citation>
    <scope>NUCLEOTIDE SEQUENCE</scope>
</reference>
<name>A0A7S4EBZ0_9STRA</name>